<evidence type="ECO:0000256" key="14">
    <source>
        <dbReference type="PIRSR" id="PIRSR000114-1"/>
    </source>
</evidence>
<comment type="caution">
    <text evidence="13">Lacks conserved residue(s) required for the propagation of feature annotation.</text>
</comment>
<keyword evidence="13" id="KW-0547">Nucleotide-binding</keyword>
<comment type="catalytic activity">
    <reaction evidence="9">
        <text>sn-glycerol 3-phosphate + NADP(+) = dihydroxyacetone phosphate + NADPH + H(+)</text>
        <dbReference type="Rhea" id="RHEA:11096"/>
        <dbReference type="ChEBI" id="CHEBI:15378"/>
        <dbReference type="ChEBI" id="CHEBI:57597"/>
        <dbReference type="ChEBI" id="CHEBI:57642"/>
        <dbReference type="ChEBI" id="CHEBI:57783"/>
        <dbReference type="ChEBI" id="CHEBI:58349"/>
        <dbReference type="EC" id="1.1.1.94"/>
    </reaction>
    <physiologicalReaction direction="right-to-left" evidence="9">
        <dbReference type="Rhea" id="RHEA:11098"/>
    </physiologicalReaction>
</comment>
<organism evidence="20 21">
    <name type="scientific">Haploplasma axanthum</name>
    <name type="common">Acholeplasma axanthum</name>
    <dbReference type="NCBI Taxonomy" id="29552"/>
    <lineage>
        <taxon>Bacteria</taxon>
        <taxon>Bacillati</taxon>
        <taxon>Mycoplasmatota</taxon>
        <taxon>Mollicutes</taxon>
        <taxon>Acholeplasmatales</taxon>
        <taxon>Acholeplasmataceae</taxon>
        <taxon>Haploplasma</taxon>
    </lineage>
</organism>
<feature type="binding site" evidence="16">
    <location>
        <position position="254"/>
    </location>
    <ligand>
        <name>NAD(+)</name>
        <dbReference type="ChEBI" id="CHEBI:57540"/>
    </ligand>
</feature>
<dbReference type="PANTHER" id="PTHR11728:SF1">
    <property type="entry name" value="GLYCEROL-3-PHOSPHATE DEHYDROGENASE [NAD(+)] 2, CHLOROPLASTIC"/>
    <property type="match status" value="1"/>
</dbReference>
<feature type="binding site" evidence="13">
    <location>
        <position position="253"/>
    </location>
    <ligand>
        <name>sn-glycerol 3-phosphate</name>
        <dbReference type="ChEBI" id="CHEBI:57597"/>
    </ligand>
</feature>
<evidence type="ECO:0000256" key="4">
    <source>
        <dbReference type="ARBA" id="ARBA00023002"/>
    </source>
</evidence>
<feature type="binding site" evidence="13">
    <location>
        <position position="254"/>
    </location>
    <ligand>
        <name>NADPH</name>
        <dbReference type="ChEBI" id="CHEBI:57783"/>
    </ligand>
</feature>
<comment type="subcellular location">
    <subcellularLocation>
        <location evidence="13">Cytoplasm</location>
    </subcellularLocation>
</comment>
<dbReference type="Gene3D" id="1.10.1040.10">
    <property type="entry name" value="N-(1-d-carboxylethyl)-l-norvaline Dehydrogenase, domain 2"/>
    <property type="match status" value="1"/>
</dbReference>
<comment type="similarity">
    <text evidence="1 13 17">Belongs to the NAD-dependent glycerol-3-phosphate dehydrogenase family.</text>
</comment>
<dbReference type="AlphaFoldDB" id="A0A449BE32"/>
<dbReference type="GO" id="GO:0006650">
    <property type="term" value="P:glycerophospholipid metabolic process"/>
    <property type="evidence" value="ECO:0007669"/>
    <property type="project" value="UniProtKB-UniRule"/>
</dbReference>
<dbReference type="GO" id="GO:0141152">
    <property type="term" value="F:glycerol-3-phosphate dehydrogenase (NAD+) activity"/>
    <property type="evidence" value="ECO:0007669"/>
    <property type="project" value="RHEA"/>
</dbReference>
<dbReference type="PANTHER" id="PTHR11728">
    <property type="entry name" value="GLYCEROL-3-PHOSPHATE DEHYDROGENASE"/>
    <property type="match status" value="1"/>
</dbReference>
<dbReference type="GO" id="GO:0008654">
    <property type="term" value="P:phospholipid biosynthetic process"/>
    <property type="evidence" value="ECO:0007669"/>
    <property type="project" value="UniProtKB-KW"/>
</dbReference>
<dbReference type="FunFam" id="3.40.50.720:FF:000019">
    <property type="entry name" value="Glycerol-3-phosphate dehydrogenase [NAD(P)+]"/>
    <property type="match status" value="1"/>
</dbReference>
<sequence>MKISVIGGGAWGTTLAQLLTDNGNEVLIYEINNNYLNEINNNHIHPIFKNVLDEKIKATNSLEEAIDYSDTYLLAVPTKAMRTVLGLMDKLINRPSIFINVSKGIEPETLKRVSEIVDEEINPKYNAGYVCLTGPSHAEEVIERKLTLLVSASLDNDLAVKVQNLFANDKYIRVYTSNDLIGSEVGGAAKNAIAVISGACTGLGLGENARAAVITRGILEIVRVVEFMGGRKETAFGLTGIGDLIVTASSENSRNFQGGKKIGQGMKLDEIYANATQTIEGFRTIYALHELSEKFDIELPMISTAYEILENKLTVEEGMKKLLKRDLKAEDFS</sequence>
<comment type="catalytic activity">
    <reaction evidence="13">
        <text>sn-glycerol 3-phosphate + NAD(+) = dihydroxyacetone phosphate + NADH + H(+)</text>
        <dbReference type="Rhea" id="RHEA:11092"/>
        <dbReference type="ChEBI" id="CHEBI:15378"/>
        <dbReference type="ChEBI" id="CHEBI:57540"/>
        <dbReference type="ChEBI" id="CHEBI:57597"/>
        <dbReference type="ChEBI" id="CHEBI:57642"/>
        <dbReference type="ChEBI" id="CHEBI:57945"/>
        <dbReference type="EC" id="1.1.1.94"/>
    </reaction>
</comment>
<dbReference type="GO" id="GO:0051287">
    <property type="term" value="F:NAD binding"/>
    <property type="evidence" value="ECO:0007669"/>
    <property type="project" value="InterPro"/>
</dbReference>
<feature type="binding site" evidence="13">
    <location>
        <position position="243"/>
    </location>
    <ligand>
        <name>sn-glycerol 3-phosphate</name>
        <dbReference type="ChEBI" id="CHEBI:57597"/>
    </ligand>
</feature>
<dbReference type="InterPro" id="IPR006168">
    <property type="entry name" value="G3P_DH_NAD-dep"/>
</dbReference>
<keyword evidence="8 13" id="KW-1208">Phospholipid metabolism</keyword>
<dbReference type="NCBIfam" id="NF000942">
    <property type="entry name" value="PRK00094.1-4"/>
    <property type="match status" value="1"/>
</dbReference>
<evidence type="ECO:0000313" key="20">
    <source>
        <dbReference type="EMBL" id="VEU80696.1"/>
    </source>
</evidence>
<evidence type="ECO:0000259" key="19">
    <source>
        <dbReference type="Pfam" id="PF07479"/>
    </source>
</evidence>
<keyword evidence="4 13" id="KW-0560">Oxidoreductase</keyword>
<evidence type="ECO:0000256" key="17">
    <source>
        <dbReference type="RuleBase" id="RU000437"/>
    </source>
</evidence>
<dbReference type="GO" id="GO:0005975">
    <property type="term" value="P:carbohydrate metabolic process"/>
    <property type="evidence" value="ECO:0007669"/>
    <property type="project" value="InterPro"/>
</dbReference>
<keyword evidence="3 13" id="KW-0521">NADP</keyword>
<comment type="pathway">
    <text evidence="13">Membrane lipid metabolism; glycerophospholipid metabolism.</text>
</comment>
<dbReference type="GO" id="GO:0046167">
    <property type="term" value="P:glycerol-3-phosphate biosynthetic process"/>
    <property type="evidence" value="ECO:0007669"/>
    <property type="project" value="UniProtKB-UniRule"/>
</dbReference>
<keyword evidence="21" id="KW-1185">Reference proteome</keyword>
<feature type="binding site" evidence="16">
    <location>
        <position position="138"/>
    </location>
    <ligand>
        <name>NAD(+)</name>
        <dbReference type="ChEBI" id="CHEBI:57540"/>
    </ligand>
</feature>
<evidence type="ECO:0000256" key="12">
    <source>
        <dbReference type="ARBA" id="ARBA00080511"/>
    </source>
</evidence>
<dbReference type="InterPro" id="IPR008927">
    <property type="entry name" value="6-PGluconate_DH-like_C_sf"/>
</dbReference>
<dbReference type="STRING" id="1278311.GCA_000428705_00317"/>
<dbReference type="GO" id="GO:0141153">
    <property type="term" value="F:glycerol-3-phosphate dehydrogenase (NADP+) activity"/>
    <property type="evidence" value="ECO:0007669"/>
    <property type="project" value="RHEA"/>
</dbReference>
<comment type="function">
    <text evidence="13">Catalyzes the reduction of the glycolytic intermediate dihydroxyacetone phosphate (DHAP) to sn-glycerol 3-phosphate (G3P), the key precursor for phospholipid synthesis.</text>
</comment>
<feature type="binding site" evidence="13">
    <location>
        <position position="254"/>
    </location>
    <ligand>
        <name>sn-glycerol 3-phosphate</name>
        <dbReference type="ChEBI" id="CHEBI:57597"/>
    </ligand>
</feature>
<dbReference type="InterPro" id="IPR011128">
    <property type="entry name" value="G3P_DH_NAD-dep_N"/>
</dbReference>
<feature type="domain" description="Glycerol-3-phosphate dehydrogenase NAD-dependent C-terminal" evidence="19">
    <location>
        <begin position="179"/>
        <end position="319"/>
    </location>
</feature>
<feature type="binding site" evidence="13">
    <location>
        <position position="103"/>
    </location>
    <ligand>
        <name>sn-glycerol 3-phosphate</name>
        <dbReference type="ChEBI" id="CHEBI:57597"/>
    </ligand>
</feature>
<keyword evidence="13" id="KW-0963">Cytoplasm</keyword>
<dbReference type="InterPro" id="IPR036291">
    <property type="entry name" value="NAD(P)-bd_dom_sf"/>
</dbReference>
<feature type="binding site" evidence="13">
    <location>
        <position position="11"/>
    </location>
    <ligand>
        <name>NADPH</name>
        <dbReference type="ChEBI" id="CHEBI:57783"/>
    </ligand>
</feature>
<dbReference type="GO" id="GO:0005829">
    <property type="term" value="C:cytosol"/>
    <property type="evidence" value="ECO:0007669"/>
    <property type="project" value="TreeGrafter"/>
</dbReference>
<evidence type="ECO:0000256" key="15">
    <source>
        <dbReference type="PIRSR" id="PIRSR000114-2"/>
    </source>
</evidence>
<evidence type="ECO:0000256" key="7">
    <source>
        <dbReference type="ARBA" id="ARBA00023209"/>
    </source>
</evidence>
<dbReference type="Gene3D" id="3.40.50.720">
    <property type="entry name" value="NAD(P)-binding Rossmann-like Domain"/>
    <property type="match status" value="1"/>
</dbReference>
<reference evidence="20 21" key="1">
    <citation type="submission" date="2019-01" db="EMBL/GenBank/DDBJ databases">
        <authorList>
            <consortium name="Pathogen Informatics"/>
        </authorList>
    </citation>
    <scope>NUCLEOTIDE SEQUENCE [LARGE SCALE GENOMIC DNA]</scope>
    <source>
        <strain evidence="20 21">NCTC10138</strain>
    </source>
</reference>
<dbReference type="Pfam" id="PF01210">
    <property type="entry name" value="NAD_Gly3P_dh_N"/>
    <property type="match status" value="1"/>
</dbReference>
<evidence type="ECO:0000256" key="9">
    <source>
        <dbReference type="ARBA" id="ARBA00052716"/>
    </source>
</evidence>
<evidence type="ECO:0000256" key="6">
    <source>
        <dbReference type="ARBA" id="ARBA00023098"/>
    </source>
</evidence>
<feature type="domain" description="Glycerol-3-phosphate dehydrogenase NAD-dependent N-terminal" evidence="18">
    <location>
        <begin position="2"/>
        <end position="158"/>
    </location>
</feature>
<evidence type="ECO:0000256" key="1">
    <source>
        <dbReference type="ARBA" id="ARBA00011009"/>
    </source>
</evidence>
<feature type="binding site" evidence="13">
    <location>
        <position position="103"/>
    </location>
    <ligand>
        <name>NADPH</name>
        <dbReference type="ChEBI" id="CHEBI:57783"/>
    </ligand>
</feature>
<evidence type="ECO:0000256" key="11">
    <source>
        <dbReference type="ARBA" id="ARBA00069372"/>
    </source>
</evidence>
<dbReference type="InterPro" id="IPR013328">
    <property type="entry name" value="6PGD_dom2"/>
</dbReference>
<feature type="binding site" evidence="15">
    <location>
        <position position="103"/>
    </location>
    <ligand>
        <name>substrate</name>
    </ligand>
</feature>
<name>A0A449BE32_HAPAX</name>
<dbReference type="OrthoDB" id="9812273at2"/>
<accession>A0A449BE32</accession>
<evidence type="ECO:0000256" key="2">
    <source>
        <dbReference type="ARBA" id="ARBA00022516"/>
    </source>
</evidence>
<evidence type="ECO:0000256" key="10">
    <source>
        <dbReference type="ARBA" id="ARBA00066687"/>
    </source>
</evidence>
<feature type="binding site" evidence="15">
    <location>
        <begin position="254"/>
        <end position="255"/>
    </location>
    <ligand>
        <name>substrate</name>
    </ligand>
</feature>
<feature type="binding site" evidence="13">
    <location>
        <position position="190"/>
    </location>
    <ligand>
        <name>sn-glycerol 3-phosphate</name>
        <dbReference type="ChEBI" id="CHEBI:57597"/>
    </ligand>
</feature>
<feature type="binding site" evidence="13">
    <location>
        <position position="138"/>
    </location>
    <ligand>
        <name>NADPH</name>
        <dbReference type="ChEBI" id="CHEBI:57783"/>
    </ligand>
</feature>
<dbReference type="Proteomes" id="UP000289841">
    <property type="component" value="Chromosome"/>
</dbReference>
<evidence type="ECO:0000313" key="21">
    <source>
        <dbReference type="Proteomes" id="UP000289841"/>
    </source>
</evidence>
<dbReference type="PROSITE" id="PS00957">
    <property type="entry name" value="NAD_G3PDH"/>
    <property type="match status" value="1"/>
</dbReference>
<dbReference type="Pfam" id="PF07479">
    <property type="entry name" value="NAD_Gly3P_dh_C"/>
    <property type="match status" value="1"/>
</dbReference>
<feature type="active site" description="Proton acceptor" evidence="13 14">
    <location>
        <position position="190"/>
    </location>
</feature>
<feature type="binding site" evidence="13">
    <location>
        <position position="136"/>
    </location>
    <ligand>
        <name>sn-glycerol 3-phosphate</name>
        <dbReference type="ChEBI" id="CHEBI:57597"/>
    </ligand>
</feature>
<evidence type="ECO:0000256" key="5">
    <source>
        <dbReference type="ARBA" id="ARBA00023027"/>
    </source>
</evidence>
<dbReference type="GO" id="GO:0046168">
    <property type="term" value="P:glycerol-3-phosphate catabolic process"/>
    <property type="evidence" value="ECO:0007669"/>
    <property type="project" value="InterPro"/>
</dbReference>
<dbReference type="NCBIfam" id="NF000940">
    <property type="entry name" value="PRK00094.1-2"/>
    <property type="match status" value="1"/>
</dbReference>
<dbReference type="EC" id="1.1.1.94" evidence="10 13"/>
<gene>
    <name evidence="13 20" type="primary">gpsA</name>
    <name evidence="20" type="ORF">NCTC10138_01076</name>
</gene>
<evidence type="ECO:0000256" key="13">
    <source>
        <dbReference type="HAMAP-Rule" id="MF_00394"/>
    </source>
</evidence>
<dbReference type="FunFam" id="1.10.1040.10:FF:000001">
    <property type="entry name" value="Glycerol-3-phosphate dehydrogenase [NAD(P)+]"/>
    <property type="match status" value="1"/>
</dbReference>
<feature type="binding site" evidence="13">
    <location>
        <position position="255"/>
    </location>
    <ligand>
        <name>sn-glycerol 3-phosphate</name>
        <dbReference type="ChEBI" id="CHEBI:57597"/>
    </ligand>
</feature>
<dbReference type="SUPFAM" id="SSF51735">
    <property type="entry name" value="NAD(P)-binding Rossmann-fold domains"/>
    <property type="match status" value="1"/>
</dbReference>
<dbReference type="PRINTS" id="PR00077">
    <property type="entry name" value="GPDHDRGNASE"/>
</dbReference>
<dbReference type="KEGG" id="aaxa:NCTC10138_01076"/>
<feature type="binding site" evidence="16">
    <location>
        <begin position="7"/>
        <end position="12"/>
    </location>
    <ligand>
        <name>NAD(+)</name>
        <dbReference type="ChEBI" id="CHEBI:57540"/>
    </ligand>
</feature>
<keyword evidence="5 13" id="KW-0520">NAD</keyword>
<keyword evidence="7 13" id="KW-0594">Phospholipid biosynthesis</keyword>
<evidence type="ECO:0000256" key="8">
    <source>
        <dbReference type="ARBA" id="ARBA00023264"/>
    </source>
</evidence>
<dbReference type="RefSeq" id="WP_052589651.1">
    <property type="nucleotide sequence ID" value="NZ_LR215048.1"/>
</dbReference>
<dbReference type="PIRSF" id="PIRSF000114">
    <property type="entry name" value="Glycerol-3-P_dh"/>
    <property type="match status" value="1"/>
</dbReference>
<dbReference type="HAMAP" id="MF_00394">
    <property type="entry name" value="NAD_Glyc3P_dehydrog"/>
    <property type="match status" value="1"/>
</dbReference>
<feature type="binding site" evidence="13">
    <location>
        <position position="134"/>
    </location>
    <ligand>
        <name>sn-glycerol 3-phosphate</name>
        <dbReference type="ChEBI" id="CHEBI:57597"/>
    </ligand>
</feature>
<dbReference type="SUPFAM" id="SSF48179">
    <property type="entry name" value="6-phosphogluconate dehydrogenase C-terminal domain-like"/>
    <property type="match status" value="1"/>
</dbReference>
<keyword evidence="2 13" id="KW-0444">Lipid biosynthesis</keyword>
<protein>
    <recommendedName>
        <fullName evidence="11 13">Glycerol-3-phosphate dehydrogenase [NAD(P)+]</fullName>
        <ecNumber evidence="10 13">1.1.1.94</ecNumber>
    </recommendedName>
    <alternativeName>
        <fullName evidence="13">NAD(P)(+)-dependent glycerol-3-phosphate dehydrogenase</fullName>
    </alternativeName>
    <alternativeName>
        <fullName evidence="12 13">NAD(P)H-dependent dihydroxyacetone-phosphate reductase</fullName>
    </alternativeName>
</protein>
<keyword evidence="6 13" id="KW-0443">Lipid metabolism</keyword>
<evidence type="ECO:0000259" key="18">
    <source>
        <dbReference type="Pfam" id="PF01210"/>
    </source>
</evidence>
<proteinExistence type="inferred from homology"/>
<dbReference type="EMBL" id="LR215048">
    <property type="protein sequence ID" value="VEU80696.1"/>
    <property type="molecule type" value="Genomic_DNA"/>
</dbReference>
<evidence type="ECO:0000256" key="3">
    <source>
        <dbReference type="ARBA" id="ARBA00022857"/>
    </source>
</evidence>
<evidence type="ECO:0000256" key="16">
    <source>
        <dbReference type="PIRSR" id="PIRSR000114-3"/>
    </source>
</evidence>
<dbReference type="InterPro" id="IPR006109">
    <property type="entry name" value="G3P_DH_NAD-dep_C"/>
</dbReference>
<feature type="binding site" evidence="13">
    <location>
        <position position="280"/>
    </location>
    <ligand>
        <name>NADPH</name>
        <dbReference type="ChEBI" id="CHEBI:57783"/>
    </ligand>
</feature>
<dbReference type="UniPathway" id="UPA00940"/>